<organism evidence="1 2">
    <name type="scientific">Gossypium arboreum</name>
    <name type="common">Tree cotton</name>
    <name type="synonym">Gossypium nanking</name>
    <dbReference type="NCBI Taxonomy" id="29729"/>
    <lineage>
        <taxon>Eukaryota</taxon>
        <taxon>Viridiplantae</taxon>
        <taxon>Streptophyta</taxon>
        <taxon>Embryophyta</taxon>
        <taxon>Tracheophyta</taxon>
        <taxon>Spermatophyta</taxon>
        <taxon>Magnoliopsida</taxon>
        <taxon>eudicotyledons</taxon>
        <taxon>Gunneridae</taxon>
        <taxon>Pentapetalae</taxon>
        <taxon>rosids</taxon>
        <taxon>malvids</taxon>
        <taxon>Malvales</taxon>
        <taxon>Malvaceae</taxon>
        <taxon>Malvoideae</taxon>
        <taxon>Gossypium</taxon>
    </lineage>
</organism>
<name>A0ABR0PDH2_GOSAR</name>
<evidence type="ECO:0000313" key="1">
    <source>
        <dbReference type="EMBL" id="KAK5819207.1"/>
    </source>
</evidence>
<dbReference type="Proteomes" id="UP001358586">
    <property type="component" value="Chromosome 7"/>
</dbReference>
<evidence type="ECO:0000313" key="2">
    <source>
        <dbReference type="Proteomes" id="UP001358586"/>
    </source>
</evidence>
<proteinExistence type="predicted"/>
<comment type="caution">
    <text evidence="1">The sequence shown here is derived from an EMBL/GenBank/DDBJ whole genome shotgun (WGS) entry which is preliminary data.</text>
</comment>
<keyword evidence="2" id="KW-1185">Reference proteome</keyword>
<reference evidence="1 2" key="1">
    <citation type="submission" date="2023-03" db="EMBL/GenBank/DDBJ databases">
        <title>WGS of Gossypium arboreum.</title>
        <authorList>
            <person name="Yu D."/>
        </authorList>
    </citation>
    <scope>NUCLEOTIDE SEQUENCE [LARGE SCALE GENOMIC DNA]</scope>
    <source>
        <tissue evidence="1">Leaf</tissue>
    </source>
</reference>
<sequence>MDLENDFFLVRFHNKDDYNKVEEEPFGTWMLVEQPQREKGFFSREVRKEDFSSGYGGSRFAAFGGDEGEIL</sequence>
<protein>
    <submittedName>
        <fullName evidence="1">Uncharacterized protein</fullName>
    </submittedName>
</protein>
<accession>A0ABR0PDH2</accession>
<gene>
    <name evidence="1" type="ORF">PVK06_024176</name>
</gene>
<dbReference type="EMBL" id="JARKNE010000007">
    <property type="protein sequence ID" value="KAK5819207.1"/>
    <property type="molecule type" value="Genomic_DNA"/>
</dbReference>